<dbReference type="Proteomes" id="UP000434044">
    <property type="component" value="Unassembled WGS sequence"/>
</dbReference>
<dbReference type="CDD" id="cd07176">
    <property type="entry name" value="terB"/>
    <property type="match status" value="1"/>
</dbReference>
<name>A0A6N8EEC5_9GAMM</name>
<gene>
    <name evidence="2" type="ORF">GJ668_16195</name>
</gene>
<evidence type="ECO:0000313" key="2">
    <source>
        <dbReference type="EMBL" id="MTW22612.1"/>
    </source>
</evidence>
<dbReference type="AlphaFoldDB" id="A0A6N8EEC5"/>
<organism evidence="2 3">
    <name type="scientific">Allochromatium palmeri</name>
    <dbReference type="NCBI Taxonomy" id="231048"/>
    <lineage>
        <taxon>Bacteria</taxon>
        <taxon>Pseudomonadati</taxon>
        <taxon>Pseudomonadota</taxon>
        <taxon>Gammaproteobacteria</taxon>
        <taxon>Chromatiales</taxon>
        <taxon>Chromatiaceae</taxon>
        <taxon>Allochromatium</taxon>
    </lineage>
</organism>
<keyword evidence="3" id="KW-1185">Reference proteome</keyword>
<dbReference type="OrthoDB" id="6543050at2"/>
<dbReference type="Gene3D" id="1.10.3680.10">
    <property type="entry name" value="TerB-like"/>
    <property type="match status" value="1"/>
</dbReference>
<feature type="domain" description="Co-chaperone DjlA N-terminal" evidence="1">
    <location>
        <begin position="35"/>
        <end position="161"/>
    </location>
</feature>
<evidence type="ECO:0000313" key="3">
    <source>
        <dbReference type="Proteomes" id="UP000434044"/>
    </source>
</evidence>
<sequence length="163" mass="18289">MSILKNLANRTFDAVVPDAWASAWNRLVNEDFMRAFAGCCALVACADNVVEESEIEKVREYIKSNLKYLKGYEIAPVMKQFNDYVAAITCDPDEGRDEIYKALKEVKPGSSLWGADQDSAKALVRVSCKLAASGSDFDENEKNAIKDICEQLNVDYREFKELV</sequence>
<evidence type="ECO:0000259" key="1">
    <source>
        <dbReference type="Pfam" id="PF05099"/>
    </source>
</evidence>
<dbReference type="RefSeq" id="WP_155451173.1">
    <property type="nucleotide sequence ID" value="NZ_WNKT01000046.1"/>
</dbReference>
<dbReference type="SUPFAM" id="SSF158682">
    <property type="entry name" value="TerB-like"/>
    <property type="match status" value="1"/>
</dbReference>
<dbReference type="InterPro" id="IPR007791">
    <property type="entry name" value="DjlA_N"/>
</dbReference>
<reference evidence="2 3" key="1">
    <citation type="submission" date="2019-11" db="EMBL/GenBank/DDBJ databases">
        <title>Whole-genome sequence of the anaerobic purple sulfur bacterium Allochromatium palmeri DSM 15591.</title>
        <authorList>
            <person name="Kyndt J.A."/>
            <person name="Meyer T.E."/>
        </authorList>
    </citation>
    <scope>NUCLEOTIDE SEQUENCE [LARGE SCALE GENOMIC DNA]</scope>
    <source>
        <strain evidence="2 3">DSM 15591</strain>
    </source>
</reference>
<dbReference type="Pfam" id="PF05099">
    <property type="entry name" value="TerB"/>
    <property type="match status" value="1"/>
</dbReference>
<comment type="caution">
    <text evidence="2">The sequence shown here is derived from an EMBL/GenBank/DDBJ whole genome shotgun (WGS) entry which is preliminary data.</text>
</comment>
<dbReference type="InterPro" id="IPR029024">
    <property type="entry name" value="TerB-like"/>
</dbReference>
<accession>A0A6N8EEC5</accession>
<dbReference type="EMBL" id="WNKT01000046">
    <property type="protein sequence ID" value="MTW22612.1"/>
    <property type="molecule type" value="Genomic_DNA"/>
</dbReference>
<protein>
    <recommendedName>
        <fullName evidence="1">Co-chaperone DjlA N-terminal domain-containing protein</fullName>
    </recommendedName>
</protein>
<proteinExistence type="predicted"/>